<dbReference type="Proteomes" id="UP000011910">
    <property type="component" value="Unassembled WGS sequence"/>
</dbReference>
<evidence type="ECO:0000256" key="1">
    <source>
        <dbReference type="SAM" id="Phobius"/>
    </source>
</evidence>
<dbReference type="EMBL" id="AODQ01000007">
    <property type="protein sequence ID" value="EMR04338.1"/>
    <property type="molecule type" value="Genomic_DNA"/>
</dbReference>
<dbReference type="OrthoDB" id="21325at2"/>
<sequence length="247" mass="28630">MNWYAAGAALVLALTHIFAEKLRFTPIPRSKWLSFAGGVAVSYIFLHILPELQEMQSIFEEQEDFLSYLKHHTYLIALLGLTLFYGLERAAKLAHDKRVPATTTTQEVKQDEKSIRVFWLHIISFGLYNALIGYLLVYKEAFDLLELLWFTIAMAFHFMINDYGLLHHYKHYYRKRGRWILCLAIGIGWAVGSWMPVQELWISLLFAFVAGSTILNVLKEELPEERKSNFKAFIFGIVLYSGMLLLL</sequence>
<protein>
    <submittedName>
        <fullName evidence="2">ZIP Zinc transporter</fullName>
    </submittedName>
</protein>
<dbReference type="eggNOG" id="ENOG502Z7VW">
    <property type="taxonomic scope" value="Bacteria"/>
</dbReference>
<feature type="transmembrane region" description="Helical" evidence="1">
    <location>
        <begin position="29"/>
        <end position="49"/>
    </location>
</feature>
<keyword evidence="3" id="KW-1185">Reference proteome</keyword>
<dbReference type="AlphaFoldDB" id="M7N6W4"/>
<gene>
    <name evidence="2" type="ORF">ADICEAN_00501</name>
</gene>
<feature type="transmembrane region" description="Helical" evidence="1">
    <location>
        <begin position="230"/>
        <end position="246"/>
    </location>
</feature>
<name>M7N6W4_9BACT</name>
<feature type="transmembrane region" description="Helical" evidence="1">
    <location>
        <begin position="148"/>
        <end position="166"/>
    </location>
</feature>
<accession>M7N6W4</accession>
<feature type="transmembrane region" description="Helical" evidence="1">
    <location>
        <begin position="117"/>
        <end position="136"/>
    </location>
</feature>
<feature type="transmembrane region" description="Helical" evidence="1">
    <location>
        <begin position="201"/>
        <end position="218"/>
    </location>
</feature>
<reference evidence="2 3" key="1">
    <citation type="journal article" date="2013" name="Genome Announc.">
        <title>Draft Genome Sequence of Cesiribacter andamanensis Strain AMV16T, Isolated from a Soil Sample from a Mud Volcano in the Andaman Islands, India.</title>
        <authorList>
            <person name="Shivaji S."/>
            <person name="Ara S."/>
            <person name="Begum Z."/>
            <person name="Srinivas T.N."/>
            <person name="Singh A."/>
            <person name="Kumar Pinnaka A."/>
        </authorList>
    </citation>
    <scope>NUCLEOTIDE SEQUENCE [LARGE SCALE GENOMIC DNA]</scope>
    <source>
        <strain evidence="2 3">AMV16</strain>
    </source>
</reference>
<evidence type="ECO:0000313" key="2">
    <source>
        <dbReference type="EMBL" id="EMR04338.1"/>
    </source>
</evidence>
<keyword evidence="1" id="KW-0812">Transmembrane</keyword>
<comment type="caution">
    <text evidence="2">The sequence shown here is derived from an EMBL/GenBank/DDBJ whole genome shotgun (WGS) entry which is preliminary data.</text>
</comment>
<dbReference type="RefSeq" id="WP_009193908.1">
    <property type="nucleotide sequence ID" value="NZ_AODQ01000007.1"/>
</dbReference>
<organism evidence="2 3">
    <name type="scientific">Cesiribacter andamanensis AMV16</name>
    <dbReference type="NCBI Taxonomy" id="1279009"/>
    <lineage>
        <taxon>Bacteria</taxon>
        <taxon>Pseudomonadati</taxon>
        <taxon>Bacteroidota</taxon>
        <taxon>Cytophagia</taxon>
        <taxon>Cytophagales</taxon>
        <taxon>Cesiribacteraceae</taxon>
        <taxon>Cesiribacter</taxon>
    </lineage>
</organism>
<keyword evidence="1" id="KW-1133">Transmembrane helix</keyword>
<proteinExistence type="predicted"/>
<evidence type="ECO:0000313" key="3">
    <source>
        <dbReference type="Proteomes" id="UP000011910"/>
    </source>
</evidence>
<dbReference type="STRING" id="1279009.ADICEAN_00501"/>
<feature type="transmembrane region" description="Helical" evidence="1">
    <location>
        <begin position="178"/>
        <end position="195"/>
    </location>
</feature>
<keyword evidence="1" id="KW-0472">Membrane</keyword>
<dbReference type="PATRIC" id="fig|1279009.4.peg.511"/>